<evidence type="ECO:0000259" key="4">
    <source>
        <dbReference type="Pfam" id="PF00326"/>
    </source>
</evidence>
<dbReference type="InterPro" id="IPR029058">
    <property type="entry name" value="AB_hydrolase_fold"/>
</dbReference>
<protein>
    <submittedName>
        <fullName evidence="6">Prolyl oligopeptidase family protein</fullName>
    </submittedName>
</protein>
<keyword evidence="7" id="KW-1185">Reference proteome</keyword>
<name>A0ABW7FZN2_9BURK</name>
<evidence type="ECO:0000313" key="7">
    <source>
        <dbReference type="Proteomes" id="UP001606099"/>
    </source>
</evidence>
<dbReference type="Pfam" id="PF02897">
    <property type="entry name" value="Peptidase_S9_N"/>
    <property type="match status" value="1"/>
</dbReference>
<dbReference type="RefSeq" id="WP_394463290.1">
    <property type="nucleotide sequence ID" value="NZ_JBIGHZ010000006.1"/>
</dbReference>
<evidence type="ECO:0000259" key="5">
    <source>
        <dbReference type="Pfam" id="PF02897"/>
    </source>
</evidence>
<evidence type="ECO:0000256" key="1">
    <source>
        <dbReference type="ARBA" id="ARBA00022670"/>
    </source>
</evidence>
<keyword evidence="1" id="KW-0645">Protease</keyword>
<evidence type="ECO:0000313" key="6">
    <source>
        <dbReference type="EMBL" id="MFG6449759.1"/>
    </source>
</evidence>
<dbReference type="Gene3D" id="2.130.10.120">
    <property type="entry name" value="Prolyl oligopeptidase, N-terminal domain"/>
    <property type="match status" value="1"/>
</dbReference>
<dbReference type="SUPFAM" id="SSF53474">
    <property type="entry name" value="alpha/beta-Hydrolases"/>
    <property type="match status" value="1"/>
</dbReference>
<comment type="caution">
    <text evidence="6">The sequence shown here is derived from an EMBL/GenBank/DDBJ whole genome shotgun (WGS) entry which is preliminary data.</text>
</comment>
<dbReference type="PANTHER" id="PTHR42881">
    <property type="entry name" value="PROLYL ENDOPEPTIDASE"/>
    <property type="match status" value="1"/>
</dbReference>
<dbReference type="Proteomes" id="UP001606099">
    <property type="component" value="Unassembled WGS sequence"/>
</dbReference>
<keyword evidence="3" id="KW-0720">Serine protease</keyword>
<sequence>MFTATALGACAAGVPAWATQAPAEDPHLWLEEVQSPQALAWVAQRNKATLSELQADPLYTPLREQALELLTTQDRIPGVSRVGQDLYNLWTDEANPRGLWRRTTLEQFRQDKPQWEVVLDIDALGRAEGKSWVFHGASFAGPDNRRALLWLSPGGSDASVMREFDCVDKQFVKAGFELPEAKSQASWVDADTLLVGTDTGVGSLTDSGYPRTVRLWRRGTPLSEAPVVYEGQASDVSAGASVEERHGHAPRISFYRALDFYNSELCVWQGTVQELHALRPAQLKPLEIPSDVQVSLWGDWLLLRPRKDWKLPGQTLRSGSLASIGLKAFERGERRFTRLFEPSATRSLEALALTASCVLLQLNDMVASRVQEWRFGPKGPLRRREVKLPYPGSLSLQALHDPALAQDPLAEHYVVYYNDFLTPASLMLCRTGSDQRELLKRRAPQFDSSGMQVRQYLARSKDGTRVPYFVVSAKQMQRDGKNPCLLYGYGGFEASMLPGYSGVLGRGWLARGGVYVLANIRGGGEFGPAWHRAALRENRQRAYDDFIAVAEDLIQRRITSARHLGIQGGSNGGLLTGATFVQRPELFNAVLCQVPLLDMKRYHRLLAGASWMAEYGDPDQPEDWAYLQRYSPYHNVKKGKHYPRVFFTTSTKDDRVHPGHARKMVARMTEQGHEVLYYENTEGGHGGAADNDQRATLLALEYTYLWRQLGR</sequence>
<feature type="domain" description="Peptidase S9 prolyl oligopeptidase catalytic" evidence="4">
    <location>
        <begin position="509"/>
        <end position="710"/>
    </location>
</feature>
<keyword evidence="2" id="KW-0378">Hydrolase</keyword>
<gene>
    <name evidence="6" type="ORF">ACG0Z6_16155</name>
</gene>
<dbReference type="PANTHER" id="PTHR42881:SF13">
    <property type="entry name" value="PROLYL ENDOPEPTIDASE"/>
    <property type="match status" value="1"/>
</dbReference>
<organism evidence="6 7">
    <name type="scientific">Roseateles rivi</name>
    <dbReference type="NCBI Taxonomy" id="3299028"/>
    <lineage>
        <taxon>Bacteria</taxon>
        <taxon>Pseudomonadati</taxon>
        <taxon>Pseudomonadota</taxon>
        <taxon>Betaproteobacteria</taxon>
        <taxon>Burkholderiales</taxon>
        <taxon>Sphaerotilaceae</taxon>
        <taxon>Roseateles</taxon>
    </lineage>
</organism>
<dbReference type="SUPFAM" id="SSF50993">
    <property type="entry name" value="Peptidase/esterase 'gauge' domain"/>
    <property type="match status" value="1"/>
</dbReference>
<dbReference type="InterPro" id="IPR001375">
    <property type="entry name" value="Peptidase_S9_cat"/>
</dbReference>
<dbReference type="PRINTS" id="PR00862">
    <property type="entry name" value="PROLIGOPTASE"/>
</dbReference>
<dbReference type="InterPro" id="IPR023302">
    <property type="entry name" value="Pept_S9A_N"/>
</dbReference>
<dbReference type="Gene3D" id="3.40.50.1820">
    <property type="entry name" value="alpha/beta hydrolase"/>
    <property type="match status" value="1"/>
</dbReference>
<feature type="domain" description="Peptidase S9A N-terminal" evidence="5">
    <location>
        <begin position="23"/>
        <end position="441"/>
    </location>
</feature>
<dbReference type="EMBL" id="JBIGHZ010000006">
    <property type="protein sequence ID" value="MFG6449759.1"/>
    <property type="molecule type" value="Genomic_DNA"/>
</dbReference>
<evidence type="ECO:0000256" key="3">
    <source>
        <dbReference type="ARBA" id="ARBA00022825"/>
    </source>
</evidence>
<reference evidence="6 7" key="1">
    <citation type="submission" date="2024-08" db="EMBL/GenBank/DDBJ databases">
        <authorList>
            <person name="Lu H."/>
        </authorList>
    </citation>
    <scope>NUCLEOTIDE SEQUENCE [LARGE SCALE GENOMIC DNA]</scope>
    <source>
        <strain evidence="6 7">BYS180W</strain>
    </source>
</reference>
<accession>A0ABW7FZN2</accession>
<dbReference type="InterPro" id="IPR051167">
    <property type="entry name" value="Prolyl_oligopep/macrocyclase"/>
</dbReference>
<dbReference type="Pfam" id="PF00326">
    <property type="entry name" value="Peptidase_S9"/>
    <property type="match status" value="1"/>
</dbReference>
<evidence type="ECO:0000256" key="2">
    <source>
        <dbReference type="ARBA" id="ARBA00022801"/>
    </source>
</evidence>
<proteinExistence type="predicted"/>
<dbReference type="InterPro" id="IPR002470">
    <property type="entry name" value="Peptidase_S9A"/>
</dbReference>